<sequence>FALVYSETYEFYQWVMQQLSQALTKLIGDAKVATFITDQELALIAAISSKNIEIEEFIQAIQRPMYGNISVDQIDQELAEL</sequence>
<comment type="caution">
    <text evidence="2">The sequence shown here is derived from an EMBL/GenBank/DDBJ whole genome shotgun (WGS) entry which is preliminary data.</text>
</comment>
<evidence type="ECO:0000259" key="1">
    <source>
        <dbReference type="Pfam" id="PF10551"/>
    </source>
</evidence>
<reference evidence="2 3" key="1">
    <citation type="submission" date="2021-06" db="EMBL/GenBank/DDBJ databases">
        <authorList>
            <person name="Kallberg Y."/>
            <person name="Tangrot J."/>
            <person name="Rosling A."/>
        </authorList>
    </citation>
    <scope>NUCLEOTIDE SEQUENCE [LARGE SCALE GENOMIC DNA]</scope>
    <source>
        <strain evidence="2 3">120-4 pot B 10/14</strain>
    </source>
</reference>
<proteinExistence type="predicted"/>
<organism evidence="2 3">
    <name type="scientific">Gigaspora margarita</name>
    <dbReference type="NCBI Taxonomy" id="4874"/>
    <lineage>
        <taxon>Eukaryota</taxon>
        <taxon>Fungi</taxon>
        <taxon>Fungi incertae sedis</taxon>
        <taxon>Mucoromycota</taxon>
        <taxon>Glomeromycotina</taxon>
        <taxon>Glomeromycetes</taxon>
        <taxon>Diversisporales</taxon>
        <taxon>Gigasporaceae</taxon>
        <taxon>Gigaspora</taxon>
    </lineage>
</organism>
<dbReference type="Pfam" id="PF10551">
    <property type="entry name" value="MULE"/>
    <property type="match status" value="1"/>
</dbReference>
<gene>
    <name evidence="2" type="ORF">GMARGA_LOCUS14412</name>
</gene>
<evidence type="ECO:0000313" key="2">
    <source>
        <dbReference type="EMBL" id="CAG8731203.1"/>
    </source>
</evidence>
<dbReference type="InterPro" id="IPR018289">
    <property type="entry name" value="MULE_transposase_dom"/>
</dbReference>
<feature type="domain" description="MULE transposase" evidence="1">
    <location>
        <begin position="1"/>
        <end position="50"/>
    </location>
</feature>
<feature type="non-terminal residue" evidence="2">
    <location>
        <position position="1"/>
    </location>
</feature>
<keyword evidence="3" id="KW-1185">Reference proteome</keyword>
<evidence type="ECO:0000313" key="3">
    <source>
        <dbReference type="Proteomes" id="UP000789901"/>
    </source>
</evidence>
<protein>
    <submittedName>
        <fullName evidence="2">45822_t:CDS:1</fullName>
    </submittedName>
</protein>
<name>A0ABN7V5U3_GIGMA</name>
<dbReference type="EMBL" id="CAJVQB010009547">
    <property type="protein sequence ID" value="CAG8731203.1"/>
    <property type="molecule type" value="Genomic_DNA"/>
</dbReference>
<accession>A0ABN7V5U3</accession>
<dbReference type="Proteomes" id="UP000789901">
    <property type="component" value="Unassembled WGS sequence"/>
</dbReference>